<accession>A0A445MMV5</accession>
<dbReference type="AlphaFoldDB" id="A0A445MMV5"/>
<feature type="compositionally biased region" description="Basic residues" evidence="1">
    <location>
        <begin position="7"/>
        <end position="24"/>
    </location>
</feature>
<sequence>MHTGVSPRKKERLKRKVRWRNRGGMRKEEGRRKKRRSVAIPGKQQHHSGEEAVTLIAMVKRQRRGFVR</sequence>
<proteinExistence type="predicted"/>
<dbReference type="EMBL" id="KV876961">
    <property type="protein sequence ID" value="RZR75563.1"/>
    <property type="molecule type" value="Genomic_DNA"/>
</dbReference>
<reference evidence="2" key="1">
    <citation type="journal article" date="2018" name="Data Brief">
        <title>Genome sequence data from 17 accessions of Ensete ventricosum, a staple food crop for millions in Ethiopia.</title>
        <authorList>
            <person name="Yemataw Z."/>
            <person name="Muzemil S."/>
            <person name="Ambachew D."/>
            <person name="Tripathi L."/>
            <person name="Tesfaye K."/>
            <person name="Chala A."/>
            <person name="Farbos A."/>
            <person name="O'Neill P."/>
            <person name="Moore K."/>
            <person name="Grant M."/>
            <person name="Studholme D.J."/>
        </authorList>
    </citation>
    <scope>NUCLEOTIDE SEQUENCE [LARGE SCALE GENOMIC DNA]</scope>
    <source>
        <tissue evidence="2">Leaf</tissue>
    </source>
</reference>
<name>A0A445MMV5_ENSVE</name>
<dbReference type="Proteomes" id="UP000290560">
    <property type="component" value="Unassembled WGS sequence"/>
</dbReference>
<protein>
    <submittedName>
        <fullName evidence="2">Uncharacterized protein</fullName>
    </submittedName>
</protein>
<evidence type="ECO:0000313" key="2">
    <source>
        <dbReference type="EMBL" id="RZR75563.1"/>
    </source>
</evidence>
<organism evidence="2">
    <name type="scientific">Ensete ventricosum</name>
    <name type="common">Abyssinian banana</name>
    <name type="synonym">Musa ensete</name>
    <dbReference type="NCBI Taxonomy" id="4639"/>
    <lineage>
        <taxon>Eukaryota</taxon>
        <taxon>Viridiplantae</taxon>
        <taxon>Streptophyta</taxon>
        <taxon>Embryophyta</taxon>
        <taxon>Tracheophyta</taxon>
        <taxon>Spermatophyta</taxon>
        <taxon>Magnoliopsida</taxon>
        <taxon>Liliopsida</taxon>
        <taxon>Zingiberales</taxon>
        <taxon>Musaceae</taxon>
        <taxon>Ensete</taxon>
    </lineage>
</organism>
<gene>
    <name evidence="2" type="ORF">BHM03_00062086</name>
</gene>
<feature type="region of interest" description="Disordered" evidence="1">
    <location>
        <begin position="1"/>
        <end position="50"/>
    </location>
</feature>
<evidence type="ECO:0000256" key="1">
    <source>
        <dbReference type="SAM" id="MobiDB-lite"/>
    </source>
</evidence>